<evidence type="ECO:0000313" key="10">
    <source>
        <dbReference type="EMBL" id="MCG6504292.1"/>
    </source>
</evidence>
<protein>
    <recommendedName>
        <fullName evidence="9">4-hydroxy-4-methyl-2-oxoglutarate aldolase</fullName>
        <shortName evidence="9">HMG aldolase</shortName>
        <ecNumber evidence="9">4.1.1.112</ecNumber>
        <ecNumber evidence="9">4.1.3.17</ecNumber>
    </recommendedName>
    <alternativeName>
        <fullName evidence="9">Oxaloacetate decarboxylase</fullName>
    </alternativeName>
</protein>
<sequence>MKNFATADLIDIAPDTPSCETDFKSYGLRTRFCGRIRTVQCRSDNGLVKQLANTASDGEVLVVDGGGLRYSALMGDMIAEAAARNGWAGAVIYGVIRDSDAIGRMDFGVKALGTNPRKSAKDGRGATDTAVAFGGVVFTPGAWLYSDEDGILVAEQPFQAA</sequence>
<evidence type="ECO:0000256" key="8">
    <source>
        <dbReference type="ARBA" id="ARBA00047973"/>
    </source>
</evidence>
<evidence type="ECO:0000256" key="3">
    <source>
        <dbReference type="ARBA" id="ARBA00008621"/>
    </source>
</evidence>
<comment type="subunit">
    <text evidence="4 9">Homotrimer.</text>
</comment>
<dbReference type="NCBIfam" id="NF006875">
    <property type="entry name" value="PRK09372.1"/>
    <property type="match status" value="1"/>
</dbReference>
<keyword evidence="11" id="KW-1185">Reference proteome</keyword>
<accession>A0ABS9NNZ2</accession>
<evidence type="ECO:0000256" key="5">
    <source>
        <dbReference type="ARBA" id="ARBA00022723"/>
    </source>
</evidence>
<organism evidence="10 11">
    <name type="scientific">Kingella pumchi</name>
    <dbReference type="NCBI Taxonomy" id="2779506"/>
    <lineage>
        <taxon>Bacteria</taxon>
        <taxon>Pseudomonadati</taxon>
        <taxon>Pseudomonadota</taxon>
        <taxon>Betaproteobacteria</taxon>
        <taxon>Neisseriales</taxon>
        <taxon>Neisseriaceae</taxon>
        <taxon>Kingella</taxon>
    </lineage>
</organism>
<evidence type="ECO:0000256" key="1">
    <source>
        <dbReference type="ARBA" id="ARBA00001342"/>
    </source>
</evidence>
<comment type="catalytic activity">
    <reaction evidence="8 9">
        <text>oxaloacetate + H(+) = pyruvate + CO2</text>
        <dbReference type="Rhea" id="RHEA:15641"/>
        <dbReference type="ChEBI" id="CHEBI:15361"/>
        <dbReference type="ChEBI" id="CHEBI:15378"/>
        <dbReference type="ChEBI" id="CHEBI:16452"/>
        <dbReference type="ChEBI" id="CHEBI:16526"/>
        <dbReference type="EC" id="4.1.1.112"/>
    </reaction>
</comment>
<reference evidence="10 11" key="1">
    <citation type="submission" date="2022-02" db="EMBL/GenBank/DDBJ databases">
        <title>Genome sequence data of Kingella unionensis sp. nov. strain CICC 24913 (CCUG 75125).</title>
        <authorList>
            <person name="Xiao M."/>
        </authorList>
    </citation>
    <scope>NUCLEOTIDE SEQUENCE [LARGE SCALE GENOMIC DNA]</scope>
    <source>
        <strain evidence="10 11">CICC 24913</strain>
    </source>
</reference>
<keyword evidence="5 9" id="KW-0479">Metal-binding</keyword>
<evidence type="ECO:0000256" key="6">
    <source>
        <dbReference type="ARBA" id="ARBA00023239"/>
    </source>
</evidence>
<comment type="similarity">
    <text evidence="3 9">Belongs to the class II aldolase/RraA-like family.</text>
</comment>
<evidence type="ECO:0000256" key="2">
    <source>
        <dbReference type="ARBA" id="ARBA00001968"/>
    </source>
</evidence>
<evidence type="ECO:0000313" key="11">
    <source>
        <dbReference type="Proteomes" id="UP001298424"/>
    </source>
</evidence>
<name>A0ABS9NNZ2_9NEIS</name>
<dbReference type="InterPro" id="IPR010203">
    <property type="entry name" value="RraA"/>
</dbReference>
<dbReference type="EMBL" id="JAKOOW010000025">
    <property type="protein sequence ID" value="MCG6504292.1"/>
    <property type="molecule type" value="Genomic_DNA"/>
</dbReference>
<gene>
    <name evidence="10" type="primary">rraA</name>
    <name evidence="10" type="ORF">MB824_07270</name>
</gene>
<dbReference type="Gene3D" id="3.50.30.40">
    <property type="entry name" value="Ribonuclease E inhibitor RraA/RraA-like"/>
    <property type="match status" value="1"/>
</dbReference>
<dbReference type="PANTHER" id="PTHR33254">
    <property type="entry name" value="4-HYDROXY-4-METHYL-2-OXOGLUTARATE ALDOLASE 3-RELATED"/>
    <property type="match status" value="1"/>
</dbReference>
<dbReference type="Proteomes" id="UP001298424">
    <property type="component" value="Unassembled WGS sequence"/>
</dbReference>
<dbReference type="EC" id="4.1.3.17" evidence="9"/>
<dbReference type="InterPro" id="IPR005493">
    <property type="entry name" value="RraA/RraA-like"/>
</dbReference>
<dbReference type="NCBIfam" id="TIGR01935">
    <property type="entry name" value="NOT-MenG"/>
    <property type="match status" value="1"/>
</dbReference>
<comment type="cofactor">
    <cofactor evidence="2 9">
        <name>a divalent metal cation</name>
        <dbReference type="ChEBI" id="CHEBI:60240"/>
    </cofactor>
</comment>
<dbReference type="Pfam" id="PF03737">
    <property type="entry name" value="RraA-like"/>
    <property type="match status" value="1"/>
</dbReference>
<evidence type="ECO:0000256" key="9">
    <source>
        <dbReference type="RuleBase" id="RU004338"/>
    </source>
</evidence>
<comment type="catalytic activity">
    <reaction evidence="1 9">
        <text>4-hydroxy-4-methyl-2-oxoglutarate = 2 pyruvate</text>
        <dbReference type="Rhea" id="RHEA:22748"/>
        <dbReference type="ChEBI" id="CHEBI:15361"/>
        <dbReference type="ChEBI" id="CHEBI:58276"/>
        <dbReference type="EC" id="4.1.3.17"/>
    </reaction>
</comment>
<evidence type="ECO:0000256" key="4">
    <source>
        <dbReference type="ARBA" id="ARBA00011233"/>
    </source>
</evidence>
<proteinExistence type="inferred from homology"/>
<dbReference type="RefSeq" id="WP_238747629.1">
    <property type="nucleotide sequence ID" value="NZ_JAKOOW010000025.1"/>
</dbReference>
<comment type="function">
    <text evidence="7 9">Catalyzes the aldol cleavage of 4-hydroxy-4-methyl-2-oxoglutarate (HMG) into 2 molecules of pyruvate. Also contains a secondary oxaloacetate (OAA) decarboxylase activity due to the common pyruvate enolate transition state formed following C-C bond cleavage in the retro-aldol and decarboxylation reactions.</text>
</comment>
<evidence type="ECO:0000256" key="7">
    <source>
        <dbReference type="ARBA" id="ARBA00025046"/>
    </source>
</evidence>
<comment type="caution">
    <text evidence="10">The sequence shown here is derived from an EMBL/GenBank/DDBJ whole genome shotgun (WGS) entry which is preliminary data.</text>
</comment>
<dbReference type="InterPro" id="IPR036704">
    <property type="entry name" value="RraA/RraA-like_sf"/>
</dbReference>
<dbReference type="CDD" id="cd16841">
    <property type="entry name" value="RraA_family"/>
    <property type="match status" value="1"/>
</dbReference>
<keyword evidence="6 9" id="KW-0456">Lyase</keyword>
<dbReference type="EC" id="4.1.1.112" evidence="9"/>
<dbReference type="SUPFAM" id="SSF89562">
    <property type="entry name" value="RraA-like"/>
    <property type="match status" value="1"/>
</dbReference>
<dbReference type="PANTHER" id="PTHR33254:SF4">
    <property type="entry name" value="4-HYDROXY-4-METHYL-2-OXOGLUTARATE ALDOLASE 3-RELATED"/>
    <property type="match status" value="1"/>
</dbReference>